<feature type="chain" id="PRO_5046242962" description="Lipoprotein" evidence="2">
    <location>
        <begin position="23"/>
        <end position="270"/>
    </location>
</feature>
<evidence type="ECO:0000256" key="2">
    <source>
        <dbReference type="SAM" id="SignalP"/>
    </source>
</evidence>
<comment type="caution">
    <text evidence="3">The sequence shown here is derived from an EMBL/GenBank/DDBJ whole genome shotgun (WGS) entry which is preliminary data.</text>
</comment>
<feature type="region of interest" description="Disordered" evidence="1">
    <location>
        <begin position="26"/>
        <end position="49"/>
    </location>
</feature>
<gene>
    <name evidence="3" type="ORF">ACFQKB_01560</name>
</gene>
<dbReference type="Proteomes" id="UP001596380">
    <property type="component" value="Unassembled WGS sequence"/>
</dbReference>
<accession>A0ABW2CBU8</accession>
<reference evidence="4" key="1">
    <citation type="journal article" date="2019" name="Int. J. Syst. Evol. Microbiol.">
        <title>The Global Catalogue of Microorganisms (GCM) 10K type strain sequencing project: providing services to taxonomists for standard genome sequencing and annotation.</title>
        <authorList>
            <consortium name="The Broad Institute Genomics Platform"/>
            <consortium name="The Broad Institute Genome Sequencing Center for Infectious Disease"/>
            <person name="Wu L."/>
            <person name="Ma J."/>
        </authorList>
    </citation>
    <scope>NUCLEOTIDE SEQUENCE [LARGE SCALE GENOMIC DNA]</scope>
    <source>
        <strain evidence="4">JCM 3369</strain>
    </source>
</reference>
<evidence type="ECO:0000313" key="4">
    <source>
        <dbReference type="Proteomes" id="UP001596380"/>
    </source>
</evidence>
<dbReference type="RefSeq" id="WP_160819952.1">
    <property type="nucleotide sequence ID" value="NZ_JBHSXS010000001.1"/>
</dbReference>
<feature type="signal peptide" evidence="2">
    <location>
        <begin position="1"/>
        <end position="22"/>
    </location>
</feature>
<proteinExistence type="predicted"/>
<dbReference type="PROSITE" id="PS51257">
    <property type="entry name" value="PROKAR_LIPOPROTEIN"/>
    <property type="match status" value="1"/>
</dbReference>
<keyword evidence="4" id="KW-1185">Reference proteome</keyword>
<evidence type="ECO:0000313" key="3">
    <source>
        <dbReference type="EMBL" id="MFC6878445.1"/>
    </source>
</evidence>
<evidence type="ECO:0000256" key="1">
    <source>
        <dbReference type="SAM" id="MobiDB-lite"/>
    </source>
</evidence>
<dbReference type="EMBL" id="JBHSXS010000001">
    <property type="protein sequence ID" value="MFC6878445.1"/>
    <property type="molecule type" value="Genomic_DNA"/>
</dbReference>
<evidence type="ECO:0008006" key="5">
    <source>
        <dbReference type="Google" id="ProtNLM"/>
    </source>
</evidence>
<sequence>MRASVKGVLAMAAAAVTVAAGAAGCSSSDGGGEGSGPGAGRANGPVVEQDGTAHPAQLVKLNNAQHVKVPGVADAAAAKKIDDAFHAPIDWAVKWAGATLLKEQRAECGNRSNVISVGVRIGLRGDIVSAASAIRMVPCYEGEGSLPTVPVTADVKAGKVLAPEDVLTAGALRGKGLKTLFDRLSGPKDDWKDCELELRRADLYPGKRDGDPIESPAPAGLLFTQQGLELIWSTTGTDCNNFTFTAPYDKVKDLIKPDLYPRLVAAAGAK</sequence>
<keyword evidence="2" id="KW-0732">Signal</keyword>
<feature type="compositionally biased region" description="Gly residues" evidence="1">
    <location>
        <begin position="29"/>
        <end position="41"/>
    </location>
</feature>
<name>A0ABW2CBU8_9ACTN</name>
<protein>
    <recommendedName>
        <fullName evidence="5">Lipoprotein</fullName>
    </recommendedName>
</protein>
<organism evidence="3 4">
    <name type="scientific">Actinomadura yumaensis</name>
    <dbReference type="NCBI Taxonomy" id="111807"/>
    <lineage>
        <taxon>Bacteria</taxon>
        <taxon>Bacillati</taxon>
        <taxon>Actinomycetota</taxon>
        <taxon>Actinomycetes</taxon>
        <taxon>Streptosporangiales</taxon>
        <taxon>Thermomonosporaceae</taxon>
        <taxon>Actinomadura</taxon>
    </lineage>
</organism>